<feature type="transmembrane region" description="Helical" evidence="2">
    <location>
        <begin position="125"/>
        <end position="143"/>
    </location>
</feature>
<feature type="compositionally biased region" description="Polar residues" evidence="1">
    <location>
        <begin position="1"/>
        <end position="11"/>
    </location>
</feature>
<name>A0A6G0WB81_APHCR</name>
<keyword evidence="5" id="KW-1185">Reference proteome</keyword>
<comment type="caution">
    <text evidence="4">The sequence shown here is derived from an EMBL/GenBank/DDBJ whole genome shotgun (WGS) entry which is preliminary data.</text>
</comment>
<dbReference type="InterPro" id="IPR012337">
    <property type="entry name" value="RNaseH-like_sf"/>
</dbReference>
<accession>A0A6G0WB81</accession>
<gene>
    <name evidence="4" type="ORF">FWK35_00034213</name>
</gene>
<dbReference type="Proteomes" id="UP000478052">
    <property type="component" value="Unassembled WGS sequence"/>
</dbReference>
<reference evidence="4 5" key="1">
    <citation type="submission" date="2019-08" db="EMBL/GenBank/DDBJ databases">
        <title>Whole genome of Aphis craccivora.</title>
        <authorList>
            <person name="Voronova N.V."/>
            <person name="Shulinski R.S."/>
            <person name="Bandarenka Y.V."/>
            <person name="Zhorov D.G."/>
            <person name="Warner D."/>
        </authorList>
    </citation>
    <scope>NUCLEOTIDE SEQUENCE [LARGE SCALE GENOMIC DNA]</scope>
    <source>
        <strain evidence="4">180601</strain>
        <tissue evidence="4">Whole Body</tissue>
    </source>
</reference>
<dbReference type="SUPFAM" id="SSF53098">
    <property type="entry name" value="Ribonuclease H-like"/>
    <property type="match status" value="1"/>
</dbReference>
<keyword evidence="2" id="KW-0472">Membrane</keyword>
<evidence type="ECO:0000313" key="5">
    <source>
        <dbReference type="Proteomes" id="UP000478052"/>
    </source>
</evidence>
<keyword evidence="2" id="KW-1133">Transmembrane helix</keyword>
<proteinExistence type="predicted"/>
<dbReference type="AlphaFoldDB" id="A0A6G0WB81"/>
<evidence type="ECO:0000259" key="3">
    <source>
        <dbReference type="Pfam" id="PF18701"/>
    </source>
</evidence>
<protein>
    <submittedName>
        <fullName evidence="4">Integrase catalytic domain-containing protein</fullName>
    </submittedName>
</protein>
<feature type="region of interest" description="Disordered" evidence="1">
    <location>
        <begin position="1"/>
        <end position="34"/>
    </location>
</feature>
<dbReference type="InterPro" id="IPR036397">
    <property type="entry name" value="RNaseH_sf"/>
</dbReference>
<feature type="domain" description="DUF5641" evidence="3">
    <location>
        <begin position="289"/>
        <end position="367"/>
    </location>
</feature>
<keyword evidence="2" id="KW-0812">Transmembrane</keyword>
<dbReference type="Pfam" id="PF18701">
    <property type="entry name" value="DUF5641"/>
    <property type="match status" value="1"/>
</dbReference>
<evidence type="ECO:0000256" key="2">
    <source>
        <dbReference type="SAM" id="Phobius"/>
    </source>
</evidence>
<dbReference type="GO" id="GO:0003676">
    <property type="term" value="F:nucleic acid binding"/>
    <property type="evidence" value="ECO:0007669"/>
    <property type="project" value="InterPro"/>
</dbReference>
<dbReference type="Gene3D" id="3.30.420.10">
    <property type="entry name" value="Ribonuclease H-like superfamily/Ribonuclease H"/>
    <property type="match status" value="1"/>
</dbReference>
<dbReference type="OrthoDB" id="6616139at2759"/>
<dbReference type="EMBL" id="VUJU01008911">
    <property type="protein sequence ID" value="KAF0724166.1"/>
    <property type="molecule type" value="Genomic_DNA"/>
</dbReference>
<evidence type="ECO:0000313" key="4">
    <source>
        <dbReference type="EMBL" id="KAF0724166.1"/>
    </source>
</evidence>
<dbReference type="PANTHER" id="PTHR47331">
    <property type="entry name" value="PHD-TYPE DOMAIN-CONTAINING PROTEIN"/>
    <property type="match status" value="1"/>
</dbReference>
<evidence type="ECO:0000256" key="1">
    <source>
        <dbReference type="SAM" id="MobiDB-lite"/>
    </source>
</evidence>
<organism evidence="4 5">
    <name type="scientific">Aphis craccivora</name>
    <name type="common">Cowpea aphid</name>
    <dbReference type="NCBI Taxonomy" id="307492"/>
    <lineage>
        <taxon>Eukaryota</taxon>
        <taxon>Metazoa</taxon>
        <taxon>Ecdysozoa</taxon>
        <taxon>Arthropoda</taxon>
        <taxon>Hexapoda</taxon>
        <taxon>Insecta</taxon>
        <taxon>Pterygota</taxon>
        <taxon>Neoptera</taxon>
        <taxon>Paraneoptera</taxon>
        <taxon>Hemiptera</taxon>
        <taxon>Sternorrhyncha</taxon>
        <taxon>Aphidomorpha</taxon>
        <taxon>Aphidoidea</taxon>
        <taxon>Aphididae</taxon>
        <taxon>Aphidini</taxon>
        <taxon>Aphis</taxon>
        <taxon>Aphis</taxon>
    </lineage>
</organism>
<dbReference type="PANTHER" id="PTHR47331:SF1">
    <property type="entry name" value="GAG-LIKE PROTEIN"/>
    <property type="match status" value="1"/>
</dbReference>
<sequence>GKTAPTVSTQDAKFDHRPSNFPIPEFQKHQEPKPKRLVKKWSPLIETCPKNRYWIVGDLTGDRGPHRSRGPGHVPKVSNGKERVQPLMADLPDTRVQQRRPFERVGVDFAGPLQMRETRLRKSRVFKIYIAVFICFITKAVHLEVVTELLTDGFLAAFDRFIARRGLPSDVFSDCSGTNFVGADKKLRALIHSPEGRAAIATSRAICEWHFNPPSAPHFRGLWEAPEAAVRSTKRLLIRAVLNSRPLTPASTDQHDLECLTPSHFLIGQPLLAVPPRSGPDPAGSLSDRWKLMDQCHQSFWRRWSSEYLTTLQEKSKWTKGVPNVKVDISSISVVLVDNQSPPLMWRLGRIIELFPGNDGHVRVAQV</sequence>
<feature type="non-terminal residue" evidence="4">
    <location>
        <position position="1"/>
    </location>
</feature>
<dbReference type="InterPro" id="IPR040676">
    <property type="entry name" value="DUF5641"/>
</dbReference>